<dbReference type="Proteomes" id="UP000543836">
    <property type="component" value="Unassembled WGS sequence"/>
</dbReference>
<keyword evidence="3" id="KW-0274">FAD</keyword>
<dbReference type="PANTHER" id="PTHR46056:SF12">
    <property type="entry name" value="LONG-CHAIN-ALCOHOL OXIDASE"/>
    <property type="match status" value="1"/>
</dbReference>
<dbReference type="InterPro" id="IPR036188">
    <property type="entry name" value="FAD/NAD-bd_sf"/>
</dbReference>
<evidence type="ECO:0000313" key="8">
    <source>
        <dbReference type="Proteomes" id="UP000543836"/>
    </source>
</evidence>
<dbReference type="Pfam" id="PF00732">
    <property type="entry name" value="GMC_oxred_N"/>
    <property type="match status" value="1"/>
</dbReference>
<comment type="similarity">
    <text evidence="1">Belongs to the GMC oxidoreductase family.</text>
</comment>
<proteinExistence type="inferred from homology"/>
<dbReference type="SUPFAM" id="SSF51905">
    <property type="entry name" value="FAD/NAD(P)-binding domain"/>
    <property type="match status" value="1"/>
</dbReference>
<dbReference type="InterPro" id="IPR000172">
    <property type="entry name" value="GMC_OxRdtase_N"/>
</dbReference>
<dbReference type="SUPFAM" id="SSF54373">
    <property type="entry name" value="FAD-linked reductases, C-terminal domain"/>
    <property type="match status" value="1"/>
</dbReference>
<evidence type="ECO:0000256" key="2">
    <source>
        <dbReference type="ARBA" id="ARBA00022630"/>
    </source>
</evidence>
<dbReference type="GO" id="GO:0050660">
    <property type="term" value="F:flavin adenine dinucleotide binding"/>
    <property type="evidence" value="ECO:0007669"/>
    <property type="project" value="InterPro"/>
</dbReference>
<evidence type="ECO:0000256" key="4">
    <source>
        <dbReference type="ARBA" id="ARBA00023002"/>
    </source>
</evidence>
<keyword evidence="8" id="KW-1185">Reference proteome</keyword>
<name>A0A7W7EKW0_9HYPH</name>
<dbReference type="EMBL" id="JACIIG010000008">
    <property type="protein sequence ID" value="MBB4569310.1"/>
    <property type="molecule type" value="Genomic_DNA"/>
</dbReference>
<reference evidence="7 8" key="1">
    <citation type="submission" date="2020-08" db="EMBL/GenBank/DDBJ databases">
        <title>Genomic Encyclopedia of Type Strains, Phase IV (KMG-V): Genome sequencing to study the core and pangenomes of soil and plant-associated prokaryotes.</title>
        <authorList>
            <person name="Whitman W."/>
        </authorList>
    </citation>
    <scope>NUCLEOTIDE SEQUENCE [LARGE SCALE GENOMIC DNA]</scope>
    <source>
        <strain evidence="7 8">SEMIA 492</strain>
    </source>
</reference>
<comment type="caution">
    <text evidence="7">The sequence shown here is derived from an EMBL/GenBank/DDBJ whole genome shotgun (WGS) entry which is preliminary data.</text>
</comment>
<dbReference type="AlphaFoldDB" id="A0A7W7EKW0"/>
<evidence type="ECO:0000313" key="7">
    <source>
        <dbReference type="EMBL" id="MBB4569310.1"/>
    </source>
</evidence>
<dbReference type="PRINTS" id="PR00411">
    <property type="entry name" value="PNDRDTASEI"/>
</dbReference>
<feature type="domain" description="Glucose-methanol-choline oxidoreductase N-terminal" evidence="5">
    <location>
        <begin position="110"/>
        <end position="330"/>
    </location>
</feature>
<keyword evidence="2" id="KW-0285">Flavoprotein</keyword>
<accession>A0A7W7EKW0</accession>
<dbReference type="RefSeq" id="WP_028752648.1">
    <property type="nucleotide sequence ID" value="NZ_JACIIG010000008.1"/>
</dbReference>
<sequence>MPEYDDPMQTPRAIGGRAPDVFRHGGWVPMREYSDDEPVDFAIVGTGAGGGTLACKLAEYGFSVIGFDAGPYFRPLEDFASDETHQSKLYWMDERLVDGENPLQLGANNSGKSVGGSTVHFAMVSLRFRPEWFKSKTLLGYGADWPLDWREMWSYYREVELALGISGPVHYPWGPSRPRYPYRPHELNAAALVLAQGADAMGIKWTPTPIATLSAPRGPAPPCVYRGMCVIGCSTNAKRSALVTWIPRALTAGAEIRDLAMVGRIEHDQEGRVTGVHYHRNGNWRFQKARNVVVAGYAIETPRLLLNSKSSKYPHGLANSSGLVGKNLMVQSNQAVWGTKEQEIRSYKGPPSLAITEHWNYTDEGKDFFGGYCYMSQGPLPIVWANTLAAKRGLWGQALTDEMEKYNHQVGLKIVGECLPQERNQVTLTDARDQYGLPIPRVTYSYCDNDKRLIRHALNFMGAALYAADAHDIWEELDDTCHLHGTARMGDDPRASVVDADCRCWDIDNLWICDGSVFPTVGGVNPSLTIQAIACRTADRIRLLAKRGEL</sequence>
<evidence type="ECO:0000256" key="3">
    <source>
        <dbReference type="ARBA" id="ARBA00022827"/>
    </source>
</evidence>
<dbReference type="Gene3D" id="3.50.50.60">
    <property type="entry name" value="FAD/NAD(P)-binding domain"/>
    <property type="match status" value="2"/>
</dbReference>
<keyword evidence="4" id="KW-0560">Oxidoreductase</keyword>
<dbReference type="Pfam" id="PF05199">
    <property type="entry name" value="GMC_oxred_C"/>
    <property type="match status" value="1"/>
</dbReference>
<dbReference type="InterPro" id="IPR007867">
    <property type="entry name" value="GMC_OxRtase_C"/>
</dbReference>
<protein>
    <submittedName>
        <fullName evidence="7">Choline dehydrogenase-like flavoprotein</fullName>
    </submittedName>
</protein>
<evidence type="ECO:0000256" key="1">
    <source>
        <dbReference type="ARBA" id="ARBA00010790"/>
    </source>
</evidence>
<evidence type="ECO:0000259" key="6">
    <source>
        <dbReference type="Pfam" id="PF05199"/>
    </source>
</evidence>
<gene>
    <name evidence="7" type="ORF">GGE60_003434</name>
</gene>
<evidence type="ECO:0000259" key="5">
    <source>
        <dbReference type="Pfam" id="PF00732"/>
    </source>
</evidence>
<feature type="domain" description="Glucose-methanol-choline oxidoreductase C-terminal" evidence="6">
    <location>
        <begin position="420"/>
        <end position="534"/>
    </location>
</feature>
<organism evidence="7 8">
    <name type="scientific">Rhizobium leucaenae</name>
    <dbReference type="NCBI Taxonomy" id="29450"/>
    <lineage>
        <taxon>Bacteria</taxon>
        <taxon>Pseudomonadati</taxon>
        <taxon>Pseudomonadota</taxon>
        <taxon>Alphaproteobacteria</taxon>
        <taxon>Hyphomicrobiales</taxon>
        <taxon>Rhizobiaceae</taxon>
        <taxon>Rhizobium/Agrobacterium group</taxon>
        <taxon>Rhizobium</taxon>
    </lineage>
</organism>
<dbReference type="GO" id="GO:0016614">
    <property type="term" value="F:oxidoreductase activity, acting on CH-OH group of donors"/>
    <property type="evidence" value="ECO:0007669"/>
    <property type="project" value="InterPro"/>
</dbReference>
<dbReference type="PANTHER" id="PTHR46056">
    <property type="entry name" value="LONG-CHAIN-ALCOHOL OXIDASE"/>
    <property type="match status" value="1"/>
</dbReference>